<protein>
    <submittedName>
        <fullName evidence="2">Uncharacterized protein</fullName>
    </submittedName>
</protein>
<dbReference type="RefSeq" id="XP_025600935.1">
    <property type="nucleotide sequence ID" value="XM_025741387.1"/>
</dbReference>
<reference evidence="2 3" key="1">
    <citation type="journal article" date="2018" name="Mol. Biol. Evol.">
        <title>Broad Genomic Sampling Reveals a Smut Pathogenic Ancestry of the Fungal Clade Ustilaginomycotina.</title>
        <authorList>
            <person name="Kijpornyongpan T."/>
            <person name="Mondo S.J."/>
            <person name="Barry K."/>
            <person name="Sandor L."/>
            <person name="Lee J."/>
            <person name="Lipzen A."/>
            <person name="Pangilinan J."/>
            <person name="LaButti K."/>
            <person name="Hainaut M."/>
            <person name="Henrissat B."/>
            <person name="Grigoriev I.V."/>
            <person name="Spatafora J.W."/>
            <person name="Aime M.C."/>
        </authorList>
    </citation>
    <scope>NUCLEOTIDE SEQUENCE [LARGE SCALE GENOMIC DNA]</scope>
    <source>
        <strain evidence="2 3">MCA 4186</strain>
    </source>
</reference>
<feature type="compositionally biased region" description="Pro residues" evidence="1">
    <location>
        <begin position="219"/>
        <end position="228"/>
    </location>
</feature>
<dbReference type="AlphaFoldDB" id="A0A316ZHB9"/>
<name>A0A316ZHB9_9BASI</name>
<evidence type="ECO:0000313" key="2">
    <source>
        <dbReference type="EMBL" id="PWO00657.1"/>
    </source>
</evidence>
<dbReference type="GeneID" id="37268931"/>
<proteinExistence type="predicted"/>
<feature type="region of interest" description="Disordered" evidence="1">
    <location>
        <begin position="30"/>
        <end position="62"/>
    </location>
</feature>
<gene>
    <name evidence="2" type="ORF">FA09DRAFT_327392</name>
</gene>
<keyword evidence="3" id="KW-1185">Reference proteome</keyword>
<organism evidence="2 3">
    <name type="scientific">Tilletiopsis washingtonensis</name>
    <dbReference type="NCBI Taxonomy" id="58919"/>
    <lineage>
        <taxon>Eukaryota</taxon>
        <taxon>Fungi</taxon>
        <taxon>Dikarya</taxon>
        <taxon>Basidiomycota</taxon>
        <taxon>Ustilaginomycotina</taxon>
        <taxon>Exobasidiomycetes</taxon>
        <taxon>Entylomatales</taxon>
        <taxon>Entylomatales incertae sedis</taxon>
        <taxon>Tilletiopsis</taxon>
    </lineage>
</organism>
<evidence type="ECO:0000256" key="1">
    <source>
        <dbReference type="SAM" id="MobiDB-lite"/>
    </source>
</evidence>
<feature type="region of interest" description="Disordered" evidence="1">
    <location>
        <begin position="208"/>
        <end position="228"/>
    </location>
</feature>
<accession>A0A316ZHB9</accession>
<sequence length="228" mass="22875">MRSRDLSLAPGRIQPRLLGALGDAGRVVRARPHVPSPSSQRQRRAVGGGTTAQQPRSVARIRRPPLARPPLSSAHFVTLFRHLASSSSSAQQLVCFASLSAFSLFLALSPLQALHTMFSNASKFLLLVLLGLSASLQIAAAPVDTTAEPLAARAPLGAAFGRLAGKFGGKGGAAGSAAGAGAKKGGGGMMGGMGLAAAGTLPFMIPGMMGGDSSQQQPAPAPAPAPAA</sequence>
<evidence type="ECO:0000313" key="3">
    <source>
        <dbReference type="Proteomes" id="UP000245946"/>
    </source>
</evidence>
<dbReference type="Proteomes" id="UP000245946">
    <property type="component" value="Unassembled WGS sequence"/>
</dbReference>
<dbReference type="EMBL" id="KZ819284">
    <property type="protein sequence ID" value="PWO00657.1"/>
    <property type="molecule type" value="Genomic_DNA"/>
</dbReference>